<evidence type="ECO:0000256" key="1">
    <source>
        <dbReference type="ARBA" id="ARBA00001231"/>
    </source>
</evidence>
<dbReference type="Pfam" id="PF02838">
    <property type="entry name" value="Glyco_hydro_20b"/>
    <property type="match status" value="1"/>
</dbReference>
<feature type="domain" description="Glycoside hydrolase family 20 catalytic" evidence="8">
    <location>
        <begin position="189"/>
        <end position="514"/>
    </location>
</feature>
<dbReference type="AlphaFoldDB" id="A0A1F5YTD7"/>
<dbReference type="InterPro" id="IPR029018">
    <property type="entry name" value="Hex-like_dom2"/>
</dbReference>
<feature type="domain" description="Beta-hexosaminidase bacterial type N-terminal" evidence="9">
    <location>
        <begin position="51"/>
        <end position="185"/>
    </location>
</feature>
<dbReference type="EMBL" id="MFIX01000157">
    <property type="protein sequence ID" value="OGG03172.1"/>
    <property type="molecule type" value="Genomic_DNA"/>
</dbReference>
<organism evidence="10 11">
    <name type="scientific">Candidatus Glassbacteria bacterium RIFCSPLOWO2_12_FULL_58_11</name>
    <dbReference type="NCBI Taxonomy" id="1817867"/>
    <lineage>
        <taxon>Bacteria</taxon>
        <taxon>Candidatus Glassiibacteriota</taxon>
    </lineage>
</organism>
<dbReference type="GO" id="GO:0016020">
    <property type="term" value="C:membrane"/>
    <property type="evidence" value="ECO:0007669"/>
    <property type="project" value="TreeGrafter"/>
</dbReference>
<accession>A0A1F5YTD7</accession>
<dbReference type="PRINTS" id="PR00738">
    <property type="entry name" value="GLHYDRLASE20"/>
</dbReference>
<dbReference type="Gene3D" id="3.30.379.10">
    <property type="entry name" value="Chitobiase/beta-hexosaminidase domain 2-like"/>
    <property type="match status" value="1"/>
</dbReference>
<dbReference type="Proteomes" id="UP000179129">
    <property type="component" value="Unassembled WGS sequence"/>
</dbReference>
<dbReference type="InterPro" id="IPR015882">
    <property type="entry name" value="HEX_bac_N"/>
</dbReference>
<dbReference type="Gene3D" id="3.20.20.80">
    <property type="entry name" value="Glycosidases"/>
    <property type="match status" value="1"/>
</dbReference>
<dbReference type="GO" id="GO:0030203">
    <property type="term" value="P:glycosaminoglycan metabolic process"/>
    <property type="evidence" value="ECO:0007669"/>
    <property type="project" value="TreeGrafter"/>
</dbReference>
<feature type="active site" description="Proton donor" evidence="6">
    <location>
        <position position="356"/>
    </location>
</feature>
<evidence type="ECO:0000313" key="11">
    <source>
        <dbReference type="Proteomes" id="UP000179129"/>
    </source>
</evidence>
<dbReference type="PANTHER" id="PTHR22600">
    <property type="entry name" value="BETA-HEXOSAMINIDASE"/>
    <property type="match status" value="1"/>
</dbReference>
<evidence type="ECO:0000259" key="8">
    <source>
        <dbReference type="Pfam" id="PF00728"/>
    </source>
</evidence>
<dbReference type="Pfam" id="PF00728">
    <property type="entry name" value="Glyco_hydro_20"/>
    <property type="match status" value="1"/>
</dbReference>
<gene>
    <name evidence="10" type="ORF">A3F83_03575</name>
</gene>
<dbReference type="PANTHER" id="PTHR22600:SF57">
    <property type="entry name" value="BETA-N-ACETYLHEXOSAMINIDASE"/>
    <property type="match status" value="1"/>
</dbReference>
<dbReference type="STRING" id="1817867.A3F83_03575"/>
<dbReference type="InterPro" id="IPR017853">
    <property type="entry name" value="GH"/>
</dbReference>
<proteinExistence type="inferred from homology"/>
<reference evidence="10 11" key="1">
    <citation type="journal article" date="2016" name="Nat. Commun.">
        <title>Thousands of microbial genomes shed light on interconnected biogeochemical processes in an aquifer system.</title>
        <authorList>
            <person name="Anantharaman K."/>
            <person name="Brown C.T."/>
            <person name="Hug L.A."/>
            <person name="Sharon I."/>
            <person name="Castelle C.J."/>
            <person name="Probst A.J."/>
            <person name="Thomas B.C."/>
            <person name="Singh A."/>
            <person name="Wilkins M.J."/>
            <person name="Karaoz U."/>
            <person name="Brodie E.L."/>
            <person name="Williams K.H."/>
            <person name="Hubbard S.S."/>
            <person name="Banfield J.F."/>
        </authorList>
    </citation>
    <scope>NUCLEOTIDE SEQUENCE [LARGE SCALE GENOMIC DNA]</scope>
</reference>
<keyword evidence="4" id="KW-0378">Hydrolase</keyword>
<dbReference type="EC" id="3.2.1.52" evidence="3"/>
<evidence type="ECO:0000259" key="9">
    <source>
        <dbReference type="Pfam" id="PF02838"/>
    </source>
</evidence>
<dbReference type="GO" id="GO:0004563">
    <property type="term" value="F:beta-N-acetylhexosaminidase activity"/>
    <property type="evidence" value="ECO:0007669"/>
    <property type="project" value="UniProtKB-EC"/>
</dbReference>
<evidence type="ECO:0000256" key="2">
    <source>
        <dbReference type="ARBA" id="ARBA00006285"/>
    </source>
</evidence>
<evidence type="ECO:0000256" key="3">
    <source>
        <dbReference type="ARBA" id="ARBA00012663"/>
    </source>
</evidence>
<keyword evidence="7" id="KW-0732">Signal</keyword>
<evidence type="ECO:0000313" key="10">
    <source>
        <dbReference type="EMBL" id="OGG03172.1"/>
    </source>
</evidence>
<evidence type="ECO:0000256" key="5">
    <source>
        <dbReference type="ARBA" id="ARBA00023295"/>
    </source>
</evidence>
<feature type="signal peptide" evidence="7">
    <location>
        <begin position="1"/>
        <end position="28"/>
    </location>
</feature>
<dbReference type="GO" id="GO:0005975">
    <property type="term" value="P:carbohydrate metabolic process"/>
    <property type="evidence" value="ECO:0007669"/>
    <property type="project" value="InterPro"/>
</dbReference>
<name>A0A1F5YTD7_9BACT</name>
<comment type="caution">
    <text evidence="10">The sequence shown here is derived from an EMBL/GenBank/DDBJ whole genome shotgun (WGS) entry which is preliminary data.</text>
</comment>
<dbReference type="SUPFAM" id="SSF51445">
    <property type="entry name" value="(Trans)glycosidases"/>
    <property type="match status" value="1"/>
</dbReference>
<evidence type="ECO:0000256" key="7">
    <source>
        <dbReference type="SAM" id="SignalP"/>
    </source>
</evidence>
<comment type="catalytic activity">
    <reaction evidence="1">
        <text>Hydrolysis of terminal non-reducing N-acetyl-D-hexosamine residues in N-acetyl-beta-D-hexosaminides.</text>
        <dbReference type="EC" id="3.2.1.52"/>
    </reaction>
</comment>
<feature type="chain" id="PRO_5009522654" description="beta-N-acetylhexosaminidase" evidence="7">
    <location>
        <begin position="29"/>
        <end position="546"/>
    </location>
</feature>
<dbReference type="SUPFAM" id="SSF55545">
    <property type="entry name" value="beta-N-acetylhexosaminidase-like domain"/>
    <property type="match status" value="1"/>
</dbReference>
<dbReference type="CDD" id="cd06563">
    <property type="entry name" value="GH20_chitobiase-like"/>
    <property type="match status" value="1"/>
</dbReference>
<sequence length="546" mass="60671">MKYRNKLVKYASFFLPALSLLICYPAHPCPAAQALDGRASTAGSAPANGQISIIPRPLKMERGEGEFVLSAETVILAAEGTESAAEFLAGRLAPATGFGFQVKPLTGSPERQNSIVLRIEPALNSLGPEGYSLQVLENRIMISASSPAGIFYGCQSLRQLLPPAIESREKMDNLRWSIPSLKIEDSPRFAWRGFMLDCSRTFQSVEYLKRNIDLLSLYKLNVFHLHLTDDQGWRVEIGRYPELTGIGARFPERWHKPGGFYTRAELAGLVDYAARRNVRIVPEIEMPGHSLAALACHPELSCSGGPFEIYPFFQGPGIQENIFCAGKEATFEFLENILKEVADIFPGEYIHIGGDEAPKAAWKKCPDCQARIRAAGLKDEEELQSYFIRRIEKVLMKYDRRLIGWDEILQGGLAPEATVMSWRGMEGGVAAAKAGHAVIMSPTSHCYLDYTHEETPVEKSYAFEPVPASLSPDKARHILGLQGNMWTHIATDEPAVDRQVFPREIALAEAAWTAPELRDWPDFSRRLAENLKRLDALGVGYYGKTP</sequence>
<comment type="similarity">
    <text evidence="2">Belongs to the glycosyl hydrolase 20 family.</text>
</comment>
<dbReference type="InterPro" id="IPR025705">
    <property type="entry name" value="Beta_hexosaminidase_sua/sub"/>
</dbReference>
<evidence type="ECO:0000256" key="6">
    <source>
        <dbReference type="PIRSR" id="PIRSR625705-1"/>
    </source>
</evidence>
<evidence type="ECO:0000256" key="4">
    <source>
        <dbReference type="ARBA" id="ARBA00022801"/>
    </source>
</evidence>
<protein>
    <recommendedName>
        <fullName evidence="3">beta-N-acetylhexosaminidase</fullName>
        <ecNumber evidence="3">3.2.1.52</ecNumber>
    </recommendedName>
</protein>
<dbReference type="InterPro" id="IPR015883">
    <property type="entry name" value="Glyco_hydro_20_cat"/>
</dbReference>
<keyword evidence="5" id="KW-0326">Glycosidase</keyword>